<gene>
    <name evidence="1" type="ORF">RUMHYD_01430</name>
</gene>
<evidence type="ECO:0000313" key="1">
    <source>
        <dbReference type="EMBL" id="EEG49617.1"/>
    </source>
</evidence>
<reference evidence="1 2" key="1">
    <citation type="submission" date="2009-01" db="EMBL/GenBank/DDBJ databases">
        <authorList>
            <person name="Fulton L."/>
            <person name="Clifton S."/>
            <person name="Fulton B."/>
            <person name="Xu J."/>
            <person name="Minx P."/>
            <person name="Pepin K.H."/>
            <person name="Johnson M."/>
            <person name="Bhonagiri V."/>
            <person name="Nash W.E."/>
            <person name="Mardis E.R."/>
            <person name="Wilson R.K."/>
        </authorList>
    </citation>
    <scope>NUCLEOTIDE SEQUENCE [LARGE SCALE GENOMIC DNA]</scope>
    <source>
        <strain evidence="2">DSM 10507 / JCM 14656 / S5a33</strain>
    </source>
</reference>
<keyword evidence="2" id="KW-1185">Reference proteome</keyword>
<accession>C0CKR0</accession>
<proteinExistence type="predicted"/>
<dbReference type="AlphaFoldDB" id="C0CKR0"/>
<dbReference type="EMBL" id="ACBZ01000071">
    <property type="protein sequence ID" value="EEG49617.1"/>
    <property type="molecule type" value="Genomic_DNA"/>
</dbReference>
<dbReference type="GeneID" id="86820649"/>
<reference evidence="1 2" key="2">
    <citation type="submission" date="2009-02" db="EMBL/GenBank/DDBJ databases">
        <title>Draft genome sequence of Blautia hydrogenotrophica DSM 10507 (Ruminococcus hydrogenotrophicus DSM 10507).</title>
        <authorList>
            <person name="Sudarsanam P."/>
            <person name="Ley R."/>
            <person name="Guruge J."/>
            <person name="Turnbaugh P.J."/>
            <person name="Mahowald M."/>
            <person name="Liep D."/>
            <person name="Gordon J."/>
        </authorList>
    </citation>
    <scope>NUCLEOTIDE SEQUENCE [LARGE SCALE GENOMIC DNA]</scope>
    <source>
        <strain evidence="2">DSM 10507 / JCM 14656 / S5a33</strain>
    </source>
</reference>
<dbReference type="HOGENOM" id="CLU_3132874_0_0_9"/>
<sequence length="49" mass="5999">MKMYSKQYKTLNGAQQFVKLLKQKEKNDIQIWEFPLSSDVKIYIVIWFE</sequence>
<dbReference type="Proteomes" id="UP000003100">
    <property type="component" value="Unassembled WGS sequence"/>
</dbReference>
<organism evidence="1 2">
    <name type="scientific">Blautia hydrogenotrophica (strain DSM 10507 / JCM 14656 / S5a33)</name>
    <name type="common">Ruminococcus hydrogenotrophicus</name>
    <dbReference type="NCBI Taxonomy" id="476272"/>
    <lineage>
        <taxon>Bacteria</taxon>
        <taxon>Bacillati</taxon>
        <taxon>Bacillota</taxon>
        <taxon>Clostridia</taxon>
        <taxon>Lachnospirales</taxon>
        <taxon>Lachnospiraceae</taxon>
        <taxon>Blautia</taxon>
    </lineage>
</organism>
<dbReference type="RefSeq" id="WP_005947541.1">
    <property type="nucleotide sequence ID" value="NZ_CP136423.1"/>
</dbReference>
<comment type="caution">
    <text evidence="1">The sequence shown here is derived from an EMBL/GenBank/DDBJ whole genome shotgun (WGS) entry which is preliminary data.</text>
</comment>
<name>C0CKR0_BLAHS</name>
<protein>
    <submittedName>
        <fullName evidence="1">Uncharacterized protein</fullName>
    </submittedName>
</protein>
<dbReference type="PATRIC" id="fig|476272.21.peg.2779"/>
<evidence type="ECO:0000313" key="2">
    <source>
        <dbReference type="Proteomes" id="UP000003100"/>
    </source>
</evidence>